<evidence type="ECO:0000313" key="8">
    <source>
        <dbReference type="Proteomes" id="UP000239352"/>
    </source>
</evidence>
<dbReference type="RefSeq" id="WP_106115288.1">
    <property type="nucleotide sequence ID" value="NZ_PVSR01000060.1"/>
</dbReference>
<reference evidence="7 8" key="1">
    <citation type="submission" date="2018-03" db="EMBL/GenBank/DDBJ databases">
        <title>Actinopolyspora mortivallis from Sahara, screening for active biomolecules.</title>
        <authorList>
            <person name="Selama O."/>
            <person name="Wellington E.M.H."/>
            <person name="Hacene H."/>
        </authorList>
    </citation>
    <scope>NUCLEOTIDE SEQUENCE [LARGE SCALE GENOMIC DNA]</scope>
    <source>
        <strain evidence="7 8">M5A</strain>
    </source>
</reference>
<gene>
    <name evidence="7" type="ORF">CEP50_19010</name>
</gene>
<keyword evidence="4" id="KW-0812">Transmembrane</keyword>
<dbReference type="Proteomes" id="UP000239352">
    <property type="component" value="Unassembled WGS sequence"/>
</dbReference>
<evidence type="ECO:0000313" key="7">
    <source>
        <dbReference type="EMBL" id="PRW61756.1"/>
    </source>
</evidence>
<comment type="caution">
    <text evidence="7">The sequence shown here is derived from an EMBL/GenBank/DDBJ whole genome shotgun (WGS) entry which is preliminary data.</text>
</comment>
<name>A0A2T0GRL8_ACTMO</name>
<comment type="subcellular location">
    <subcellularLocation>
        <location evidence="1">Cell membrane</location>
        <topology evidence="1">Multi-pass membrane protein</topology>
    </subcellularLocation>
</comment>
<dbReference type="InParanoid" id="A0A2T0GRL8"/>
<dbReference type="Pfam" id="PF03916">
    <property type="entry name" value="NrfD"/>
    <property type="match status" value="1"/>
</dbReference>
<proteinExistence type="inferred from homology"/>
<evidence type="ECO:0000256" key="3">
    <source>
        <dbReference type="ARBA" id="ARBA00022475"/>
    </source>
</evidence>
<dbReference type="GO" id="GO:0005886">
    <property type="term" value="C:plasma membrane"/>
    <property type="evidence" value="ECO:0007669"/>
    <property type="project" value="UniProtKB-SubCell"/>
</dbReference>
<evidence type="ECO:0000256" key="4">
    <source>
        <dbReference type="ARBA" id="ARBA00022692"/>
    </source>
</evidence>
<dbReference type="AlphaFoldDB" id="A0A2T0GRL8"/>
<evidence type="ECO:0000256" key="5">
    <source>
        <dbReference type="ARBA" id="ARBA00022989"/>
    </source>
</evidence>
<keyword evidence="5" id="KW-1133">Transmembrane helix</keyword>
<protein>
    <submittedName>
        <fullName evidence="7">Polysulfide reductase</fullName>
    </submittedName>
</protein>
<keyword evidence="8" id="KW-1185">Reference proteome</keyword>
<dbReference type="Gene3D" id="1.20.1630.10">
    <property type="entry name" value="Formate dehydrogenase/DMSO reductase domain"/>
    <property type="match status" value="1"/>
</dbReference>
<accession>A0A2T0GRL8</accession>
<dbReference type="EMBL" id="PVSR01000060">
    <property type="protein sequence ID" value="PRW61756.1"/>
    <property type="molecule type" value="Genomic_DNA"/>
</dbReference>
<keyword evidence="3" id="KW-1003">Cell membrane</keyword>
<organism evidence="7 8">
    <name type="scientific">Actinopolyspora mortivallis</name>
    <dbReference type="NCBI Taxonomy" id="33906"/>
    <lineage>
        <taxon>Bacteria</taxon>
        <taxon>Bacillati</taxon>
        <taxon>Actinomycetota</taxon>
        <taxon>Actinomycetes</taxon>
        <taxon>Actinopolysporales</taxon>
        <taxon>Actinopolysporaceae</taxon>
        <taxon>Actinopolyspora</taxon>
    </lineage>
</organism>
<dbReference type="STRING" id="1050202.GCA_000384035_01732"/>
<keyword evidence="6" id="KW-0472">Membrane</keyword>
<comment type="similarity">
    <text evidence="2">Belongs to the NrfD family.</text>
</comment>
<sequence>MSSGDVEATRRPVEDRPPFRSYYGRPVIKEPTWKVPDVPAYLYLGGTAGASAVMAAAAGARGQTRLRRVGRLCAAGGSAASVLALVHDLGRPARFLNMLRVFKPTSPLSVGSWILAPFSAVTTAVAASEVTGIAPFLAGPASAVSAVLGTGMTTYTAVLLADTAVPGWHEVHRELPFVFASSAVLGAGALATASTPPEQSRPARRMTVLGAAGELASGLLMERRAGRISEAYRTGRPGTVLRAARALAVVAAGAALRAGRGGTAAWLAGVCGTAAAAATRYGVFEAGRVTARDPYYTVVPQRERARRDGRSEG</sequence>
<dbReference type="InterPro" id="IPR005614">
    <property type="entry name" value="NrfD-like"/>
</dbReference>
<evidence type="ECO:0000256" key="6">
    <source>
        <dbReference type="ARBA" id="ARBA00023136"/>
    </source>
</evidence>
<evidence type="ECO:0000256" key="1">
    <source>
        <dbReference type="ARBA" id="ARBA00004651"/>
    </source>
</evidence>
<evidence type="ECO:0000256" key="2">
    <source>
        <dbReference type="ARBA" id="ARBA00008929"/>
    </source>
</evidence>